<evidence type="ECO:0000256" key="1">
    <source>
        <dbReference type="ARBA" id="ARBA00006484"/>
    </source>
</evidence>
<dbReference type="InterPro" id="IPR036291">
    <property type="entry name" value="NAD(P)-bd_dom_sf"/>
</dbReference>
<dbReference type="InterPro" id="IPR020904">
    <property type="entry name" value="Sc_DH/Rdtase_CS"/>
</dbReference>
<proteinExistence type="inferred from homology"/>
<dbReference type="PROSITE" id="PS00061">
    <property type="entry name" value="ADH_SHORT"/>
    <property type="match status" value="1"/>
</dbReference>
<dbReference type="CDD" id="cd05233">
    <property type="entry name" value="SDR_c"/>
    <property type="match status" value="1"/>
</dbReference>
<comment type="similarity">
    <text evidence="1">Belongs to the short-chain dehydrogenases/reductases (SDR) family.</text>
</comment>
<gene>
    <name evidence="3" type="ORF">UFOPK3770_00237</name>
</gene>
<feature type="region of interest" description="Disordered" evidence="2">
    <location>
        <begin position="202"/>
        <end position="221"/>
    </location>
</feature>
<dbReference type="GO" id="GO:0032787">
    <property type="term" value="P:monocarboxylic acid metabolic process"/>
    <property type="evidence" value="ECO:0007669"/>
    <property type="project" value="UniProtKB-ARBA"/>
</dbReference>
<reference evidence="3" key="1">
    <citation type="submission" date="2020-05" db="EMBL/GenBank/DDBJ databases">
        <authorList>
            <person name="Chiriac C."/>
            <person name="Salcher M."/>
            <person name="Ghai R."/>
            <person name="Kavagutti S V."/>
        </authorList>
    </citation>
    <scope>NUCLEOTIDE SEQUENCE</scope>
</reference>
<dbReference type="PANTHER" id="PTHR42879">
    <property type="entry name" value="3-OXOACYL-(ACYL-CARRIER-PROTEIN) REDUCTASE"/>
    <property type="match status" value="1"/>
</dbReference>
<name>A0A6J5YQ62_9ZZZZ</name>
<dbReference type="AlphaFoldDB" id="A0A6J5YQ62"/>
<dbReference type="Gene3D" id="3.40.50.720">
    <property type="entry name" value="NAD(P)-binding Rossmann-like Domain"/>
    <property type="match status" value="1"/>
</dbReference>
<evidence type="ECO:0000256" key="2">
    <source>
        <dbReference type="SAM" id="MobiDB-lite"/>
    </source>
</evidence>
<evidence type="ECO:0000313" key="3">
    <source>
        <dbReference type="EMBL" id="CAB4331706.1"/>
    </source>
</evidence>
<organism evidence="3">
    <name type="scientific">freshwater metagenome</name>
    <dbReference type="NCBI Taxonomy" id="449393"/>
    <lineage>
        <taxon>unclassified sequences</taxon>
        <taxon>metagenomes</taxon>
        <taxon>ecological metagenomes</taxon>
    </lineage>
</organism>
<sequence>MPFSLQGARALISGAGSPTGIGFASAQLLGEMGAQVFITGKSERVNDRVAQLQSLGITAYSLAGDLTDPAFSTQLVHECVARLGGLDILFNNAGMTSVDAPQYESGETGDASEMDAVGWIKALDRNVNSVFHLTHTALPEIRKSEHGRIIMMSSVTGPVMAIRNDIAYATSKAALVGLTKAMAVDEAPRNVTVNAVAPGWISTDSQSLGESEDGSKTPIGRSATPQEVAAAVGFLASQEASYITGQVLVIDGGNSIAEQRS</sequence>
<dbReference type="FunFam" id="3.40.50.720:FF:000084">
    <property type="entry name" value="Short-chain dehydrogenase reductase"/>
    <property type="match status" value="1"/>
</dbReference>
<dbReference type="PANTHER" id="PTHR42879:SF2">
    <property type="entry name" value="3-OXOACYL-[ACYL-CARRIER-PROTEIN] REDUCTASE FABG"/>
    <property type="match status" value="1"/>
</dbReference>
<dbReference type="PRINTS" id="PR00081">
    <property type="entry name" value="GDHRDH"/>
</dbReference>
<protein>
    <submittedName>
        <fullName evidence="3">Unannotated protein</fullName>
    </submittedName>
</protein>
<dbReference type="PRINTS" id="PR00080">
    <property type="entry name" value="SDRFAMILY"/>
</dbReference>
<accession>A0A6J5YQ62</accession>
<dbReference type="EMBL" id="CAESAJ010000012">
    <property type="protein sequence ID" value="CAB4331706.1"/>
    <property type="molecule type" value="Genomic_DNA"/>
</dbReference>
<dbReference type="SUPFAM" id="SSF51735">
    <property type="entry name" value="NAD(P)-binding Rossmann-fold domains"/>
    <property type="match status" value="1"/>
</dbReference>
<dbReference type="InterPro" id="IPR050259">
    <property type="entry name" value="SDR"/>
</dbReference>
<dbReference type="InterPro" id="IPR002347">
    <property type="entry name" value="SDR_fam"/>
</dbReference>
<dbReference type="Pfam" id="PF13561">
    <property type="entry name" value="adh_short_C2"/>
    <property type="match status" value="1"/>
</dbReference>